<dbReference type="PANTHER" id="PTHR36368">
    <property type="entry name" value="ATP-DEPENDENT CASEINOLYTIC PROTEASE/CROTONASE FAMILY PROTEIN"/>
    <property type="match status" value="1"/>
</dbReference>
<dbReference type="KEGG" id="dcr:108210951"/>
<feature type="compositionally biased region" description="Basic and acidic residues" evidence="1">
    <location>
        <begin position="328"/>
        <end position="337"/>
    </location>
</feature>
<feature type="compositionally biased region" description="Polar residues" evidence="1">
    <location>
        <begin position="404"/>
        <end position="422"/>
    </location>
</feature>
<gene>
    <name evidence="2" type="ORF">DCAR_0100430</name>
</gene>
<dbReference type="AlphaFoldDB" id="A0A166FN77"/>
<dbReference type="OMA" id="DIRNWFP"/>
<feature type="region of interest" description="Disordered" evidence="1">
    <location>
        <begin position="297"/>
        <end position="345"/>
    </location>
</feature>
<feature type="compositionally biased region" description="Polar residues" evidence="1">
    <location>
        <begin position="357"/>
        <end position="367"/>
    </location>
</feature>
<reference evidence="2" key="1">
    <citation type="journal article" date="2016" name="Nat. Genet.">
        <title>A high-quality carrot genome assembly provides new insights into carotenoid accumulation and asterid genome evolution.</title>
        <authorList>
            <person name="Iorizzo M."/>
            <person name="Ellison S."/>
            <person name="Senalik D."/>
            <person name="Zeng P."/>
            <person name="Satapoomin P."/>
            <person name="Huang J."/>
            <person name="Bowman M."/>
            <person name="Iovene M."/>
            <person name="Sanseverino W."/>
            <person name="Cavagnaro P."/>
            <person name="Yildiz M."/>
            <person name="Macko-Podgorni A."/>
            <person name="Moranska E."/>
            <person name="Grzebelus E."/>
            <person name="Grzebelus D."/>
            <person name="Ashrafi H."/>
            <person name="Zheng Z."/>
            <person name="Cheng S."/>
            <person name="Spooner D."/>
            <person name="Van Deynze A."/>
            <person name="Simon P."/>
        </authorList>
    </citation>
    <scope>NUCLEOTIDE SEQUENCE</scope>
    <source>
        <tissue evidence="2">Leaf</tissue>
    </source>
</reference>
<name>A0A166FN77_DAUCS</name>
<evidence type="ECO:0000313" key="3">
    <source>
        <dbReference type="Proteomes" id="UP000077755"/>
    </source>
</evidence>
<evidence type="ECO:0000256" key="1">
    <source>
        <dbReference type="SAM" id="MobiDB-lite"/>
    </source>
</evidence>
<keyword evidence="3" id="KW-1185">Reference proteome</keyword>
<dbReference type="OrthoDB" id="1847229at2759"/>
<evidence type="ECO:0000313" key="2">
    <source>
        <dbReference type="EMBL" id="WOG81284.1"/>
    </source>
</evidence>
<protein>
    <submittedName>
        <fullName evidence="2">Uncharacterized protein</fullName>
    </submittedName>
</protein>
<feature type="compositionally biased region" description="Polar residues" evidence="1">
    <location>
        <begin position="1"/>
        <end position="18"/>
    </location>
</feature>
<proteinExistence type="predicted"/>
<dbReference type="Proteomes" id="UP000077755">
    <property type="component" value="Chromosome 1"/>
</dbReference>
<reference evidence="2" key="2">
    <citation type="submission" date="2022-03" db="EMBL/GenBank/DDBJ databases">
        <title>Draft title - Genomic analysis of global carrot germplasm unveils the trajectory of domestication and the origin of high carotenoid orange carrot.</title>
        <authorList>
            <person name="Iorizzo M."/>
            <person name="Ellison S."/>
            <person name="Senalik D."/>
            <person name="Macko-Podgorni A."/>
            <person name="Grzebelus D."/>
            <person name="Bostan H."/>
            <person name="Rolling W."/>
            <person name="Curaba J."/>
            <person name="Simon P."/>
        </authorList>
    </citation>
    <scope>NUCLEOTIDE SEQUENCE</scope>
    <source>
        <tissue evidence="2">Leaf</tissue>
    </source>
</reference>
<organism evidence="2 3">
    <name type="scientific">Daucus carota subsp. sativus</name>
    <name type="common">Carrot</name>
    <dbReference type="NCBI Taxonomy" id="79200"/>
    <lineage>
        <taxon>Eukaryota</taxon>
        <taxon>Viridiplantae</taxon>
        <taxon>Streptophyta</taxon>
        <taxon>Embryophyta</taxon>
        <taxon>Tracheophyta</taxon>
        <taxon>Spermatophyta</taxon>
        <taxon>Magnoliopsida</taxon>
        <taxon>eudicotyledons</taxon>
        <taxon>Gunneridae</taxon>
        <taxon>Pentapetalae</taxon>
        <taxon>asterids</taxon>
        <taxon>campanulids</taxon>
        <taxon>Apiales</taxon>
        <taxon>Apiaceae</taxon>
        <taxon>Apioideae</taxon>
        <taxon>Scandiceae</taxon>
        <taxon>Daucinae</taxon>
        <taxon>Daucus</taxon>
        <taxon>Daucus sect. Daucus</taxon>
    </lineage>
</organism>
<accession>A0A166FN77</accession>
<feature type="region of interest" description="Disordered" evidence="1">
    <location>
        <begin position="357"/>
        <end position="507"/>
    </location>
</feature>
<dbReference type="PANTHER" id="PTHR36368:SF1">
    <property type="entry name" value="ATP-DEPENDENT CASEINOLYTIC PROTEASE_CROTONASE FAMILY PROTEIN"/>
    <property type="match status" value="1"/>
</dbReference>
<feature type="region of interest" description="Disordered" evidence="1">
    <location>
        <begin position="1"/>
        <end position="24"/>
    </location>
</feature>
<dbReference type="EMBL" id="CP093343">
    <property type="protein sequence ID" value="WOG81284.1"/>
    <property type="molecule type" value="Genomic_DNA"/>
</dbReference>
<dbReference type="Gramene" id="KZN07974">
    <property type="protein sequence ID" value="KZN07974"/>
    <property type="gene ID" value="DCAR_000643"/>
</dbReference>
<sequence>MTKNSDSGFSPNSESQGVGSVDPLLIISEPPDLKNWFSSYEYRSPELNTADGLESWNSMIVDDSEEDEEVSFVEDSINVKGEDLGVFEEHKCSEDEWKSSEEVEGNDFSEEGSYVDDSFKVKDENLRVFEDLGDLRRDECNEGETCVADSIKVEGENLGEIGGLDSIDFVGCGGYKRDDCSEEETYVEDSIKQKDEKSRVLRETGNVDTFVQDKVGSEGYVGCENNIDIDDANQVADMSDTLNFSSEPPDIKNWFSSYTYESPALDTNDEFRLSSYKKGKTKQAGLHFGMSLKSEEENGIGTTKTPYNEASIGKQMDSAGSVKTTSSAEEKRQDHKNWGINSCSTINPPFKVISQQILESNSASDSEAVSIEDVEFSDPNTREIPRTRKRKFPQNDFQKPFEALNSSGNEESSPRKSLNRSIYVQEDSGGRSQSDKDMFVSPKSNLDFVASRRSSSRTDMSNNKENDRASCAASGFILARKNRSSRENDENSLIRPPTANSQSVRNGVKVSSVGNRAEYLNRRALTDTTNTQPSDVLGVAGKWKCPQKSKPNLGPPMKQLGLERWVRRL</sequence>